<reference evidence="2" key="1">
    <citation type="journal article" date="2019" name="Int. J. Syst. Evol. Microbiol.">
        <title>The Global Catalogue of Microorganisms (GCM) 10K type strain sequencing project: providing services to taxonomists for standard genome sequencing and annotation.</title>
        <authorList>
            <consortium name="The Broad Institute Genomics Platform"/>
            <consortium name="The Broad Institute Genome Sequencing Center for Infectious Disease"/>
            <person name="Wu L."/>
            <person name="Ma J."/>
        </authorList>
    </citation>
    <scope>NUCLEOTIDE SEQUENCE [LARGE SCALE GENOMIC DNA]</scope>
    <source>
        <strain evidence="2">JCM 18514</strain>
    </source>
</reference>
<evidence type="ECO:0000313" key="1">
    <source>
        <dbReference type="EMBL" id="GAA5200680.1"/>
    </source>
</evidence>
<gene>
    <name evidence="1" type="ORF">GCM10023346_43330</name>
</gene>
<proteinExistence type="predicted"/>
<name>A0ABP9SU25_9MICC</name>
<organism evidence="1 2">
    <name type="scientific">Arthrobacter gyeryongensis</name>
    <dbReference type="NCBI Taxonomy" id="1650592"/>
    <lineage>
        <taxon>Bacteria</taxon>
        <taxon>Bacillati</taxon>
        <taxon>Actinomycetota</taxon>
        <taxon>Actinomycetes</taxon>
        <taxon>Micrococcales</taxon>
        <taxon>Micrococcaceae</taxon>
        <taxon>Arthrobacter</taxon>
    </lineage>
</organism>
<protein>
    <submittedName>
        <fullName evidence="1">Uncharacterized protein</fullName>
    </submittedName>
</protein>
<sequence>MTEKIRLLVKMDIDGAQVRITAHGRLTSRSLHALYVVARRANALMHGLALEIDVSGASVDPAAMEALSRCSQSRRLPALIDPQQSDINISVRSSADAVMAA</sequence>
<dbReference type="Proteomes" id="UP001500200">
    <property type="component" value="Unassembled WGS sequence"/>
</dbReference>
<dbReference type="EMBL" id="BAABKK010000032">
    <property type="protein sequence ID" value="GAA5200680.1"/>
    <property type="molecule type" value="Genomic_DNA"/>
</dbReference>
<dbReference type="RefSeq" id="WP_345452594.1">
    <property type="nucleotide sequence ID" value="NZ_BAABKK010000032.1"/>
</dbReference>
<comment type="caution">
    <text evidence="1">The sequence shown here is derived from an EMBL/GenBank/DDBJ whole genome shotgun (WGS) entry which is preliminary data.</text>
</comment>
<keyword evidence="2" id="KW-1185">Reference proteome</keyword>
<accession>A0ABP9SU25</accession>
<evidence type="ECO:0000313" key="2">
    <source>
        <dbReference type="Proteomes" id="UP001500200"/>
    </source>
</evidence>